<dbReference type="PANTHER" id="PTHR33991:SF1">
    <property type="entry name" value="DNA REPAIR PROTEIN RECO"/>
    <property type="match status" value="1"/>
</dbReference>
<keyword evidence="1" id="KW-0227">DNA damage</keyword>
<dbReference type="RefSeq" id="WP_100378213.1">
    <property type="nucleotide sequence ID" value="NZ_PGFD01000003.1"/>
</dbReference>
<dbReference type="PANTHER" id="PTHR33991">
    <property type="entry name" value="DNA REPAIR PROTEIN RECO"/>
    <property type="match status" value="1"/>
</dbReference>
<dbReference type="NCBIfam" id="TIGR00613">
    <property type="entry name" value="reco"/>
    <property type="match status" value="1"/>
</dbReference>
<dbReference type="SUPFAM" id="SSF50249">
    <property type="entry name" value="Nucleic acid-binding proteins"/>
    <property type="match status" value="1"/>
</dbReference>
<evidence type="ECO:0000259" key="4">
    <source>
        <dbReference type="Pfam" id="PF11967"/>
    </source>
</evidence>
<dbReference type="InterPro" id="IPR012340">
    <property type="entry name" value="NA-bd_OB-fold"/>
</dbReference>
<dbReference type="EMBL" id="PGFD01000003">
    <property type="protein sequence ID" value="PJJ63100.1"/>
    <property type="molecule type" value="Genomic_DNA"/>
</dbReference>
<dbReference type="Proteomes" id="UP000228740">
    <property type="component" value="Unassembled WGS sequence"/>
</dbReference>
<evidence type="ECO:0000313" key="5">
    <source>
        <dbReference type="EMBL" id="PJJ63100.1"/>
    </source>
</evidence>
<dbReference type="Gene3D" id="2.40.50.140">
    <property type="entry name" value="Nucleic acid-binding proteins"/>
    <property type="match status" value="1"/>
</dbReference>
<dbReference type="Pfam" id="PF11967">
    <property type="entry name" value="RecO_N"/>
    <property type="match status" value="1"/>
</dbReference>
<dbReference type="GO" id="GO:0006302">
    <property type="term" value="P:double-strand break repair"/>
    <property type="evidence" value="ECO:0007669"/>
    <property type="project" value="TreeGrafter"/>
</dbReference>
<feature type="domain" description="DNA replication/recombination mediator RecO N-terminal" evidence="4">
    <location>
        <begin position="3"/>
        <end position="76"/>
    </location>
</feature>
<protein>
    <submittedName>
        <fullName evidence="5">DNA replication and repair protein RecO</fullName>
    </submittedName>
</protein>
<proteinExistence type="predicted"/>
<dbReference type="GO" id="GO:0043590">
    <property type="term" value="C:bacterial nucleoid"/>
    <property type="evidence" value="ECO:0007669"/>
    <property type="project" value="TreeGrafter"/>
</dbReference>
<sequence length="228" mass="26601">MNSQDGFLLSYLKYGENDAIIHAFTENDGFQSYFLKGIYNKKSKKKAFLLPLNKLNFVTHIAKGNGIPTISKFELNEFYDFYEDINANTVVFFISDFLHQILRIENKNASIFTGIDEFLQELNLKNYQSHLIFLIKILKVQGVAPLVNEGKYLNPETGVFTFEMAHHLFDEYNSQVWKNVLSSENPYNIKIPSKIRRNILDSILVYYHYHFADFKTPGSLEIIQQIFE</sequence>
<evidence type="ECO:0000256" key="1">
    <source>
        <dbReference type="ARBA" id="ARBA00022763"/>
    </source>
</evidence>
<evidence type="ECO:0000256" key="3">
    <source>
        <dbReference type="ARBA" id="ARBA00023204"/>
    </source>
</evidence>
<evidence type="ECO:0000256" key="2">
    <source>
        <dbReference type="ARBA" id="ARBA00023172"/>
    </source>
</evidence>
<keyword evidence="6" id="KW-1185">Reference proteome</keyword>
<comment type="caution">
    <text evidence="5">The sequence shown here is derived from an EMBL/GenBank/DDBJ whole genome shotgun (WGS) entry which is preliminary data.</text>
</comment>
<evidence type="ECO:0000313" key="6">
    <source>
        <dbReference type="Proteomes" id="UP000228740"/>
    </source>
</evidence>
<gene>
    <name evidence="5" type="ORF">CLV73_3622</name>
</gene>
<dbReference type="GO" id="GO:0006310">
    <property type="term" value="P:DNA recombination"/>
    <property type="evidence" value="ECO:0007669"/>
    <property type="project" value="UniProtKB-KW"/>
</dbReference>
<dbReference type="InterPro" id="IPR003717">
    <property type="entry name" value="RecO"/>
</dbReference>
<dbReference type="Pfam" id="PF02565">
    <property type="entry name" value="RecO_C"/>
    <property type="match status" value="1"/>
</dbReference>
<keyword evidence="2" id="KW-0233">DNA recombination</keyword>
<name>A0A2M9BYG0_9FLAO</name>
<dbReference type="OrthoDB" id="9789152at2"/>
<dbReference type="InterPro" id="IPR022572">
    <property type="entry name" value="DNA_rep/recomb_RecO_N"/>
</dbReference>
<keyword evidence="3" id="KW-0234">DNA repair</keyword>
<accession>A0A2M9BYG0</accession>
<dbReference type="AlphaFoldDB" id="A0A2M9BYG0"/>
<organism evidence="5 6">
    <name type="scientific">Chryseobacterium geocarposphaerae</name>
    <dbReference type="NCBI Taxonomy" id="1416776"/>
    <lineage>
        <taxon>Bacteria</taxon>
        <taxon>Pseudomonadati</taxon>
        <taxon>Bacteroidota</taxon>
        <taxon>Flavobacteriia</taxon>
        <taxon>Flavobacteriales</taxon>
        <taxon>Weeksellaceae</taxon>
        <taxon>Chryseobacterium group</taxon>
        <taxon>Chryseobacterium</taxon>
    </lineage>
</organism>
<reference evidence="5 6" key="1">
    <citation type="submission" date="2017-11" db="EMBL/GenBank/DDBJ databases">
        <title>Genomic Encyclopedia of Archaeal and Bacterial Type Strains, Phase II (KMG-II): From Individual Species to Whole Genera.</title>
        <authorList>
            <person name="Goeker M."/>
        </authorList>
    </citation>
    <scope>NUCLEOTIDE SEQUENCE [LARGE SCALE GENOMIC DNA]</scope>
    <source>
        <strain evidence="5 6">DSM 27617</strain>
    </source>
</reference>